<sequence length="196" mass="22773">LWHVTPPPLYNPKCQHCPVYRPHGDVRTCRYESTQSRHNTRKSPMPKRRRVAPLNRRFLGGVCVPRESEREREREKERERERERGRGRALINNNSAFRSRFYWIQLFTASSVKKRLRGLCLCYFFPNILSPVVHTFIVECHCGSEKLFRHDAELGLCGHLAANPEKAPSRDVRSFRYPRAHPAQRAAPAAGSGWAV</sequence>
<organism evidence="1 2">
    <name type="scientific">Perca fluviatilis</name>
    <name type="common">European perch</name>
    <dbReference type="NCBI Taxonomy" id="8168"/>
    <lineage>
        <taxon>Eukaryota</taxon>
        <taxon>Metazoa</taxon>
        <taxon>Chordata</taxon>
        <taxon>Craniata</taxon>
        <taxon>Vertebrata</taxon>
        <taxon>Euteleostomi</taxon>
        <taxon>Actinopterygii</taxon>
        <taxon>Neopterygii</taxon>
        <taxon>Teleostei</taxon>
        <taxon>Neoteleostei</taxon>
        <taxon>Acanthomorphata</taxon>
        <taxon>Eupercaria</taxon>
        <taxon>Perciformes</taxon>
        <taxon>Percoidei</taxon>
        <taxon>Percidae</taxon>
        <taxon>Percinae</taxon>
        <taxon>Perca</taxon>
    </lineage>
</organism>
<gene>
    <name evidence="1" type="ORF">PFLUV_G00163780</name>
</gene>
<evidence type="ECO:0000313" key="2">
    <source>
        <dbReference type="Proteomes" id="UP000465112"/>
    </source>
</evidence>
<reference evidence="1 2" key="1">
    <citation type="submission" date="2019-06" db="EMBL/GenBank/DDBJ databases">
        <title>A chromosome-scale genome assembly of the European perch, Perca fluviatilis.</title>
        <authorList>
            <person name="Roques C."/>
            <person name="Zahm M."/>
            <person name="Cabau C."/>
            <person name="Klopp C."/>
            <person name="Bouchez O."/>
            <person name="Donnadieu C."/>
            <person name="Kuhl H."/>
            <person name="Gislard M."/>
            <person name="Guendouz S."/>
            <person name="Journot L."/>
            <person name="Haffray P."/>
            <person name="Bestin A."/>
            <person name="Morvezen R."/>
            <person name="Feron R."/>
            <person name="Wen M."/>
            <person name="Jouanno E."/>
            <person name="Herpin A."/>
            <person name="Schartl M."/>
            <person name="Postlethwait J."/>
            <person name="Schaerlinger B."/>
            <person name="Chardard D."/>
            <person name="Lecocq T."/>
            <person name="Poncet C."/>
            <person name="Jaffrelo L."/>
            <person name="Lampietro C."/>
            <person name="Guiguen Y."/>
        </authorList>
    </citation>
    <scope>NUCLEOTIDE SEQUENCE [LARGE SCALE GENOMIC DNA]</scope>
    <source>
        <tissue evidence="1">Blood</tissue>
    </source>
</reference>
<dbReference type="EMBL" id="VHII01000014">
    <property type="protein sequence ID" value="KAF1380442.1"/>
    <property type="molecule type" value="Genomic_DNA"/>
</dbReference>
<protein>
    <submittedName>
        <fullName evidence="1">Uncharacterized protein</fullName>
    </submittedName>
</protein>
<dbReference type="AlphaFoldDB" id="A0A6A5F0L5"/>
<evidence type="ECO:0000313" key="1">
    <source>
        <dbReference type="EMBL" id="KAF1380442.1"/>
    </source>
</evidence>
<keyword evidence="2" id="KW-1185">Reference proteome</keyword>
<comment type="caution">
    <text evidence="1">The sequence shown here is derived from an EMBL/GenBank/DDBJ whole genome shotgun (WGS) entry which is preliminary data.</text>
</comment>
<name>A0A6A5F0L5_PERFL</name>
<dbReference type="Proteomes" id="UP000465112">
    <property type="component" value="Chromosome 14"/>
</dbReference>
<accession>A0A6A5F0L5</accession>
<proteinExistence type="predicted"/>
<feature type="non-terminal residue" evidence="1">
    <location>
        <position position="1"/>
    </location>
</feature>